<name>A0ABS2BLU4_9NEIS</name>
<dbReference type="PANTHER" id="PTHR43581">
    <property type="entry name" value="ATP/GTP PHOSPHATASE"/>
    <property type="match status" value="1"/>
</dbReference>
<feature type="domain" description="Rad50/SbcC-type AAA" evidence="2">
    <location>
        <begin position="5"/>
        <end position="57"/>
    </location>
</feature>
<evidence type="ECO:0000259" key="1">
    <source>
        <dbReference type="Pfam" id="PF13175"/>
    </source>
</evidence>
<dbReference type="InterPro" id="IPR027417">
    <property type="entry name" value="P-loop_NTPase"/>
</dbReference>
<dbReference type="InterPro" id="IPR034139">
    <property type="entry name" value="TOPRIM_OLD"/>
</dbReference>
<dbReference type="InterPro" id="IPR041685">
    <property type="entry name" value="AAA_GajA/Old/RecF-like"/>
</dbReference>
<evidence type="ECO:0000259" key="2">
    <source>
        <dbReference type="Pfam" id="PF13476"/>
    </source>
</evidence>
<reference evidence="4 5" key="1">
    <citation type="submission" date="2021-01" db="EMBL/GenBank/DDBJ databases">
        <title>Draft Genome Sequence and Polyhydroxyalkanoate Biosynthetic Potential of Jeongeupia naejangsanensis Type Strain DSM 24253.</title>
        <authorList>
            <person name="Turrini P."/>
            <person name="Artuso I."/>
            <person name="Lugli G.A."/>
            <person name="Frangipani E."/>
            <person name="Ventura M."/>
            <person name="Visca P."/>
        </authorList>
    </citation>
    <scope>NUCLEOTIDE SEQUENCE [LARGE SCALE GENOMIC DNA]</scope>
    <source>
        <strain evidence="4 5">DSM 24253</strain>
    </source>
</reference>
<evidence type="ECO:0000313" key="5">
    <source>
        <dbReference type="Proteomes" id="UP000809431"/>
    </source>
</evidence>
<dbReference type="Proteomes" id="UP000809431">
    <property type="component" value="Unassembled WGS sequence"/>
</dbReference>
<sequence>MYLKRIRACNFRVFGDGTTAPELNWELNPGLNILVGENDAGKTGIVDAIRQVLLTTSYESVRLYEQDFHINGSNRAQSLFIEATLSGLSKEQEGAVLEWLTLEDDDTCSLIVHLHGKFFPAQATKRARADIIVRAGKDGAGPEIGYAVRELIRATYLRPLRDAEAELRPGRQSRLSQILAAHNDIAGQEVNDFSKNSPGTVPDNLVGLMAFAQHHLGEHKVIKGVQEDINNNYLSKFSFAGDKLESRIRIAPDLSLAPILEKFELSLLPGGSVHPDERCIRGLGYNNALFMATELVLLRDGDELALLLVEEPEAHLHPQLQDRVMDLLKQHSKEVPDEERVQVVMTTHSPSLVSSADIETMTMVHKGQTYPLASGHTKLQKTDYSFLQRFIDATKANLFFARGVMMVEGPAEAILLPTLADACGRSFSKHGVSIVNVGHTGLYHYARILQRQNPNPEYPVPVVCLTDRDIVPDIANTYVERPKKGKRFESDYDAKGIDDLVQRKQNRAQGGKTIVCVSDRWTLEYDLALSGCAEVMHIAISLAEMAETKGERLSNEDEKLAKVAAEASWKSLQAAKHTAEQLASIIYQPLYEKNASKAIAAQYAAQLLASGDYGRGDVLFKKLPLYLQDALAHLTTLPPAPASTAGSSVVTNPADPNASFARSVLAAVEATEAGTCE</sequence>
<dbReference type="Pfam" id="PF13175">
    <property type="entry name" value="AAA_15"/>
    <property type="match status" value="1"/>
</dbReference>
<evidence type="ECO:0000259" key="3">
    <source>
        <dbReference type="Pfam" id="PF20469"/>
    </source>
</evidence>
<dbReference type="Pfam" id="PF13476">
    <property type="entry name" value="AAA_23"/>
    <property type="match status" value="1"/>
</dbReference>
<keyword evidence="5" id="KW-1185">Reference proteome</keyword>
<feature type="domain" description="Endonuclease GajA/Old nuclease/RecF-like AAA" evidence="1">
    <location>
        <begin position="281"/>
        <end position="353"/>
    </location>
</feature>
<proteinExistence type="predicted"/>
<dbReference type="CDD" id="cd01026">
    <property type="entry name" value="TOPRIM_OLD"/>
    <property type="match status" value="1"/>
</dbReference>
<comment type="caution">
    <text evidence="4">The sequence shown here is derived from an EMBL/GenBank/DDBJ whole genome shotgun (WGS) entry which is preliminary data.</text>
</comment>
<dbReference type="Gene3D" id="3.40.50.300">
    <property type="entry name" value="P-loop containing nucleotide triphosphate hydrolases"/>
    <property type="match status" value="2"/>
</dbReference>
<dbReference type="InterPro" id="IPR051396">
    <property type="entry name" value="Bact_Antivir_Def_Nuclease"/>
</dbReference>
<dbReference type="PANTHER" id="PTHR43581:SF4">
    <property type="entry name" value="ATP_GTP PHOSPHATASE"/>
    <property type="match status" value="1"/>
</dbReference>
<gene>
    <name evidence="4" type="ORF">JMJ54_11300</name>
</gene>
<accession>A0ABS2BLU4</accession>
<dbReference type="RefSeq" id="WP_203538669.1">
    <property type="nucleotide sequence ID" value="NZ_JAESND010000005.1"/>
</dbReference>
<protein>
    <submittedName>
        <fullName evidence="4">AAA family ATPase</fullName>
    </submittedName>
</protein>
<dbReference type="CDD" id="cd00267">
    <property type="entry name" value="ABC_ATPase"/>
    <property type="match status" value="1"/>
</dbReference>
<feature type="domain" description="OLD protein-like TOPRIM" evidence="3">
    <location>
        <begin position="399"/>
        <end position="469"/>
    </location>
</feature>
<dbReference type="EMBL" id="JAESND010000005">
    <property type="protein sequence ID" value="MBM3116420.1"/>
    <property type="molecule type" value="Genomic_DNA"/>
</dbReference>
<evidence type="ECO:0000313" key="4">
    <source>
        <dbReference type="EMBL" id="MBM3116420.1"/>
    </source>
</evidence>
<dbReference type="SUPFAM" id="SSF52540">
    <property type="entry name" value="P-loop containing nucleoside triphosphate hydrolases"/>
    <property type="match status" value="1"/>
</dbReference>
<dbReference type="InterPro" id="IPR038729">
    <property type="entry name" value="Rad50/SbcC_AAA"/>
</dbReference>
<dbReference type="Pfam" id="PF20469">
    <property type="entry name" value="OLD-like_TOPRIM"/>
    <property type="match status" value="1"/>
</dbReference>
<organism evidence="4 5">
    <name type="scientific">Jeongeupia naejangsanensis</name>
    <dbReference type="NCBI Taxonomy" id="613195"/>
    <lineage>
        <taxon>Bacteria</taxon>
        <taxon>Pseudomonadati</taxon>
        <taxon>Pseudomonadota</taxon>
        <taxon>Betaproteobacteria</taxon>
        <taxon>Neisseriales</taxon>
        <taxon>Chitinibacteraceae</taxon>
        <taxon>Jeongeupia</taxon>
    </lineage>
</organism>